<evidence type="ECO:0000313" key="2">
    <source>
        <dbReference type="EMBL" id="KAF7716961.1"/>
    </source>
</evidence>
<dbReference type="EMBL" id="WIWV01000033">
    <property type="protein sequence ID" value="KAF7716961.1"/>
    <property type="molecule type" value="Genomic_DNA"/>
</dbReference>
<accession>A0A8J8W5S9</accession>
<gene>
    <name evidence="2" type="ORF">PECM_005006</name>
</gene>
<keyword evidence="1" id="KW-0732">Signal</keyword>
<comment type="caution">
    <text evidence="2">The sequence shown here is derived from an EMBL/GenBank/DDBJ whole genome shotgun (WGS) entry which is preliminary data.</text>
</comment>
<organism evidence="2 3">
    <name type="scientific">Penicillium ucsense</name>
    <dbReference type="NCBI Taxonomy" id="2839758"/>
    <lineage>
        <taxon>Eukaryota</taxon>
        <taxon>Fungi</taxon>
        <taxon>Dikarya</taxon>
        <taxon>Ascomycota</taxon>
        <taxon>Pezizomycotina</taxon>
        <taxon>Eurotiomycetes</taxon>
        <taxon>Eurotiomycetidae</taxon>
        <taxon>Eurotiales</taxon>
        <taxon>Aspergillaceae</taxon>
        <taxon>Penicillium</taxon>
    </lineage>
</organism>
<sequence length="259" mass="26409">MRASWWIGICALFAPSVTSTETAAFSEPYTVESNHRSFEVLQLLKRADNNCPWGYKPCTSQGNSNACCRPDTNCSVDAANNIACCPTGAVCTGSLTGASTATQTGSSFMFPHGATATTTSTTTAPNGAAVTGSIVAGAYPFVYVPTTFPNSAVCSSYYSLCQSEYSQCTANLMGRYGVTVGGVGGAGVTVEAVTATSQATSICSSLSQQACHGLQLNYCASVATGATSEPNGNGALLAQSTSLYDLMAGVMVGIAAVFI</sequence>
<evidence type="ECO:0000313" key="3">
    <source>
        <dbReference type="Proteomes" id="UP000631181"/>
    </source>
</evidence>
<dbReference type="OrthoDB" id="5410926at2759"/>
<evidence type="ECO:0000256" key="1">
    <source>
        <dbReference type="SAM" id="SignalP"/>
    </source>
</evidence>
<dbReference type="AlphaFoldDB" id="A0A8J8W5S9"/>
<protein>
    <submittedName>
        <fullName evidence="2">Uncharacterized protein</fullName>
    </submittedName>
</protein>
<dbReference type="PANTHER" id="PTHR39599:SF1">
    <property type="entry name" value="GPI-ANCHORED PROTEIN (EUROFUNG)"/>
    <property type="match status" value="1"/>
</dbReference>
<dbReference type="PANTHER" id="PTHR39599">
    <property type="entry name" value="GPI-ANCHORED PROTEIN (EUROFUNG)-RELATED-RELATED"/>
    <property type="match status" value="1"/>
</dbReference>
<dbReference type="Proteomes" id="UP000631181">
    <property type="component" value="Unassembled WGS sequence"/>
</dbReference>
<proteinExistence type="predicted"/>
<feature type="chain" id="PRO_5035241638" evidence="1">
    <location>
        <begin position="20"/>
        <end position="259"/>
    </location>
</feature>
<reference evidence="2" key="1">
    <citation type="journal article" date="2020" name="Front. Microbiol.">
        <title>Gene regulatory networks of Penicillium echinulatum 2HH and Penicillium oxalicum 114-2 inferred by a computational biology approach.</title>
        <authorList>
            <person name="Lenz A.R."/>
            <person name="Galan-Vasquez E."/>
            <person name="Balbinot E."/>
            <person name="De Abreu F.P."/>
            <person name="De Oliveira N.S."/>
            <person name="Da Rosa L.O."/>
            <person name="De Avila E Silva S."/>
            <person name="Camassola M."/>
            <person name="Dillon A.J.P."/>
            <person name="Perez-Rueda E."/>
        </authorList>
    </citation>
    <scope>NUCLEOTIDE SEQUENCE</scope>
    <source>
        <strain evidence="2">S1M29</strain>
    </source>
</reference>
<name>A0A8J8W5S9_9EURO</name>
<feature type="signal peptide" evidence="1">
    <location>
        <begin position="1"/>
        <end position="19"/>
    </location>
</feature>
<keyword evidence="3" id="KW-1185">Reference proteome</keyword>